<comment type="cofactor">
    <cofactor evidence="12">
        <name>[4Fe-4S] cluster</name>
        <dbReference type="ChEBI" id="CHEBI:49883"/>
    </cofactor>
    <text evidence="12">Binds 1 [4Fe-4S] cluster per subunit.</text>
</comment>
<gene>
    <name evidence="12 14" type="primary">leuC</name>
    <name evidence="14" type="ORF">F8O04_03145</name>
</gene>
<dbReference type="NCBIfam" id="NF004016">
    <property type="entry name" value="PRK05478.1"/>
    <property type="match status" value="1"/>
</dbReference>
<dbReference type="InterPro" id="IPR018136">
    <property type="entry name" value="Aconitase_4Fe-4S_BS"/>
</dbReference>
<dbReference type="OrthoDB" id="9802769at2"/>
<feature type="binding site" evidence="12">
    <location>
        <position position="423"/>
    </location>
    <ligand>
        <name>[4Fe-4S] cluster</name>
        <dbReference type="ChEBI" id="CHEBI:49883"/>
    </ligand>
</feature>
<organism evidence="14 15">
    <name type="scientific">Pseudoclavibacter endophyticus</name>
    <dbReference type="NCBI Taxonomy" id="1778590"/>
    <lineage>
        <taxon>Bacteria</taxon>
        <taxon>Bacillati</taxon>
        <taxon>Actinomycetota</taxon>
        <taxon>Actinomycetes</taxon>
        <taxon>Micrococcales</taxon>
        <taxon>Microbacteriaceae</taxon>
        <taxon>Pseudoclavibacter</taxon>
    </lineage>
</organism>
<dbReference type="PANTHER" id="PTHR43822:SF9">
    <property type="entry name" value="3-ISOPROPYLMALATE DEHYDRATASE"/>
    <property type="match status" value="1"/>
</dbReference>
<keyword evidence="4 12" id="KW-0432">Leucine biosynthesis</keyword>
<name>A0A6H9WSG7_9MICO</name>
<dbReference type="InterPro" id="IPR004430">
    <property type="entry name" value="3-IsopropMal_deHydase_lsu"/>
</dbReference>
<keyword evidence="6 12" id="KW-0028">Amino-acid biosynthesis</keyword>
<dbReference type="AlphaFoldDB" id="A0A6H9WSG7"/>
<comment type="similarity">
    <text evidence="12">Belongs to the aconitase/IPM isomerase family. LeuC type 1 subfamily.</text>
</comment>
<comment type="pathway">
    <text evidence="3 12">Amino-acid biosynthesis; L-leucine biosynthesis; L-leucine from 3-methyl-2-oxobutanoate: step 2/4.</text>
</comment>
<dbReference type="InterPro" id="IPR015931">
    <property type="entry name" value="Acnase/IPM_dHydase_lsu_aba_1/3"/>
</dbReference>
<evidence type="ECO:0000256" key="2">
    <source>
        <dbReference type="ARBA" id="ARBA00002695"/>
    </source>
</evidence>
<accession>A0A6H9WSG7</accession>
<feature type="binding site" evidence="12">
    <location>
        <position position="426"/>
    </location>
    <ligand>
        <name>[4Fe-4S] cluster</name>
        <dbReference type="ChEBI" id="CHEBI:49883"/>
    </ligand>
</feature>
<keyword evidence="5 12" id="KW-0004">4Fe-4S</keyword>
<keyword evidence="7 12" id="KW-0479">Metal-binding</keyword>
<evidence type="ECO:0000256" key="6">
    <source>
        <dbReference type="ARBA" id="ARBA00022605"/>
    </source>
</evidence>
<proteinExistence type="inferred from homology"/>
<keyword evidence="9 12" id="KW-0411">Iron-sulfur</keyword>
<dbReference type="SUPFAM" id="SSF53732">
    <property type="entry name" value="Aconitase iron-sulfur domain"/>
    <property type="match status" value="1"/>
</dbReference>
<evidence type="ECO:0000256" key="9">
    <source>
        <dbReference type="ARBA" id="ARBA00023014"/>
    </source>
</evidence>
<evidence type="ECO:0000256" key="5">
    <source>
        <dbReference type="ARBA" id="ARBA00022485"/>
    </source>
</evidence>
<dbReference type="FunFam" id="3.30.499.10:FF:000007">
    <property type="entry name" value="3-isopropylmalate dehydratase large subunit"/>
    <property type="match status" value="1"/>
</dbReference>
<evidence type="ECO:0000256" key="7">
    <source>
        <dbReference type="ARBA" id="ARBA00022723"/>
    </source>
</evidence>
<dbReference type="PANTHER" id="PTHR43822">
    <property type="entry name" value="HOMOACONITASE, MITOCHONDRIAL-RELATED"/>
    <property type="match status" value="1"/>
</dbReference>
<keyword evidence="15" id="KW-1185">Reference proteome</keyword>
<evidence type="ECO:0000259" key="13">
    <source>
        <dbReference type="Pfam" id="PF00330"/>
    </source>
</evidence>
<comment type="catalytic activity">
    <reaction evidence="1 12">
        <text>(2R,3S)-3-isopropylmalate = (2S)-2-isopropylmalate</text>
        <dbReference type="Rhea" id="RHEA:32287"/>
        <dbReference type="ChEBI" id="CHEBI:1178"/>
        <dbReference type="ChEBI" id="CHEBI:35121"/>
        <dbReference type="EC" id="4.2.1.33"/>
    </reaction>
</comment>
<dbReference type="PRINTS" id="PR00415">
    <property type="entry name" value="ACONITASE"/>
</dbReference>
<dbReference type="NCBIfam" id="NF009116">
    <property type="entry name" value="PRK12466.1"/>
    <property type="match status" value="1"/>
</dbReference>
<evidence type="ECO:0000313" key="14">
    <source>
        <dbReference type="EMBL" id="KAB1649284.1"/>
    </source>
</evidence>
<dbReference type="PROSITE" id="PS01244">
    <property type="entry name" value="ACONITASE_2"/>
    <property type="match status" value="1"/>
</dbReference>
<keyword evidence="8 12" id="KW-0408">Iron</keyword>
<dbReference type="GO" id="GO:0051539">
    <property type="term" value="F:4 iron, 4 sulfur cluster binding"/>
    <property type="evidence" value="ECO:0007669"/>
    <property type="project" value="UniProtKB-KW"/>
</dbReference>
<dbReference type="Proteomes" id="UP000431744">
    <property type="component" value="Unassembled WGS sequence"/>
</dbReference>
<comment type="subunit">
    <text evidence="12">Heterodimer of LeuC and LeuD.</text>
</comment>
<keyword evidence="10 12" id="KW-0456">Lyase</keyword>
<keyword evidence="11 12" id="KW-0100">Branched-chain amino acid biosynthesis</keyword>
<protein>
    <recommendedName>
        <fullName evidence="12">3-isopropylmalate dehydratase large subunit</fullName>
        <ecNumber evidence="12">4.2.1.33</ecNumber>
    </recommendedName>
    <alternativeName>
        <fullName evidence="12">Alpha-IPM isomerase</fullName>
        <shortName evidence="12">IPMI</shortName>
    </alternativeName>
    <alternativeName>
        <fullName evidence="12">Isopropylmalate isomerase</fullName>
    </alternativeName>
</protein>
<feature type="domain" description="Aconitase/3-isopropylmalate dehydratase large subunit alpha/beta/alpha" evidence="13">
    <location>
        <begin position="22"/>
        <end position="473"/>
    </location>
</feature>
<dbReference type="UniPathway" id="UPA00048">
    <property type="reaction ID" value="UER00071"/>
</dbReference>
<dbReference type="EC" id="4.2.1.33" evidence="12"/>
<dbReference type="RefSeq" id="WP_158027876.1">
    <property type="nucleotide sequence ID" value="NZ_BMHG01000001.1"/>
</dbReference>
<evidence type="ECO:0000256" key="3">
    <source>
        <dbReference type="ARBA" id="ARBA00004729"/>
    </source>
</evidence>
<comment type="caution">
    <text evidence="14">The sequence shown here is derived from an EMBL/GenBank/DDBJ whole genome shotgun (WGS) entry which is preliminary data.</text>
</comment>
<dbReference type="Gene3D" id="3.30.499.10">
    <property type="entry name" value="Aconitase, domain 3"/>
    <property type="match status" value="2"/>
</dbReference>
<sequence>MTATARESAETEATAVPKTLAEKVWETHLVTKGVDGAPDLLYIDLHIMHEVTSPQAFDGLRQAGRMVRRPDLTIATEDHNTPTINILNRIEDPISRTQIETLRKNVEEFGIRLHSLGDAEQGIVHVVGPQLGLTQPGITVVCGDSHTSTHGAFGAMAFGIGTSEVEHVLATQTLPLKPFKTMAINVNGTLREGVTAKDIILAIIAKIGTGGGAGYVVEYRGSAIEQLSMEGRMTICNMSIEAGARAGMVAPDDKTFEYLRGRDHAPKGDDWDAAVEYWRTLRTDDGAVFDAEVDLDADTLEPFVTWGTNPGQGVSLNDVIPDPGHYADPNDRAAAERALQYMDLEAGTPMKQIAVDTVFMGSCTNSRIEDLRAFTSIIKGRTKADDVRVMVVPGSARVRLEAEAEGLDKIVTDFGAEWRFAGCSMCLGMNPDQLSPGERCASTSNRNFEGRQGKGGRTHLVSPLVAAATAVRGTLSSPSDLDPIDEAVVDGPVADTITEAVA</sequence>
<comment type="function">
    <text evidence="2 12">Catalyzes the isomerization between 2-isopropylmalate and 3-isopropylmalate, via the formation of 2-isopropylmaleate.</text>
</comment>
<dbReference type="InterPro" id="IPR050067">
    <property type="entry name" value="IPM_dehydratase_rel_enz"/>
</dbReference>
<dbReference type="Pfam" id="PF00330">
    <property type="entry name" value="Aconitase"/>
    <property type="match status" value="1"/>
</dbReference>
<evidence type="ECO:0000256" key="11">
    <source>
        <dbReference type="ARBA" id="ARBA00023304"/>
    </source>
</evidence>
<dbReference type="InterPro" id="IPR033941">
    <property type="entry name" value="IPMI_cat"/>
</dbReference>
<evidence type="ECO:0000256" key="1">
    <source>
        <dbReference type="ARBA" id="ARBA00000491"/>
    </source>
</evidence>
<dbReference type="GO" id="GO:0009098">
    <property type="term" value="P:L-leucine biosynthetic process"/>
    <property type="evidence" value="ECO:0007669"/>
    <property type="project" value="UniProtKB-UniRule"/>
</dbReference>
<dbReference type="InterPro" id="IPR001030">
    <property type="entry name" value="Acoase/IPM_deHydtase_lsu_aba"/>
</dbReference>
<dbReference type="CDD" id="cd01583">
    <property type="entry name" value="IPMI"/>
    <property type="match status" value="1"/>
</dbReference>
<evidence type="ECO:0000256" key="10">
    <source>
        <dbReference type="ARBA" id="ARBA00023239"/>
    </source>
</evidence>
<dbReference type="GO" id="GO:0046872">
    <property type="term" value="F:metal ion binding"/>
    <property type="evidence" value="ECO:0007669"/>
    <property type="project" value="UniProtKB-KW"/>
</dbReference>
<dbReference type="EMBL" id="WBJY01000001">
    <property type="protein sequence ID" value="KAB1649284.1"/>
    <property type="molecule type" value="Genomic_DNA"/>
</dbReference>
<evidence type="ECO:0000256" key="12">
    <source>
        <dbReference type="HAMAP-Rule" id="MF_01026"/>
    </source>
</evidence>
<dbReference type="InterPro" id="IPR036008">
    <property type="entry name" value="Aconitase_4Fe-4S_dom"/>
</dbReference>
<dbReference type="HAMAP" id="MF_01026">
    <property type="entry name" value="LeuC_type1"/>
    <property type="match status" value="1"/>
</dbReference>
<feature type="binding site" evidence="12">
    <location>
        <position position="363"/>
    </location>
    <ligand>
        <name>[4Fe-4S] cluster</name>
        <dbReference type="ChEBI" id="CHEBI:49883"/>
    </ligand>
</feature>
<dbReference type="NCBIfam" id="TIGR00170">
    <property type="entry name" value="leuC"/>
    <property type="match status" value="1"/>
</dbReference>
<dbReference type="GO" id="GO:0003861">
    <property type="term" value="F:3-isopropylmalate dehydratase activity"/>
    <property type="evidence" value="ECO:0007669"/>
    <property type="project" value="UniProtKB-UniRule"/>
</dbReference>
<evidence type="ECO:0000313" key="15">
    <source>
        <dbReference type="Proteomes" id="UP000431744"/>
    </source>
</evidence>
<evidence type="ECO:0000256" key="8">
    <source>
        <dbReference type="ARBA" id="ARBA00023004"/>
    </source>
</evidence>
<dbReference type="UniPathway" id="UPA00946"/>
<reference evidence="14 15" key="1">
    <citation type="submission" date="2019-09" db="EMBL/GenBank/DDBJ databases">
        <title>Phylogeny of genus Pseudoclavibacter and closely related genus.</title>
        <authorList>
            <person name="Li Y."/>
        </authorList>
    </citation>
    <scope>NUCLEOTIDE SEQUENCE [LARGE SCALE GENOMIC DNA]</scope>
    <source>
        <strain evidence="14 15">EGI 60007</strain>
    </source>
</reference>
<evidence type="ECO:0000256" key="4">
    <source>
        <dbReference type="ARBA" id="ARBA00022430"/>
    </source>
</evidence>